<reference evidence="2" key="1">
    <citation type="journal article" date="2022" name="bioRxiv">
        <title>Sequencing and chromosome-scale assembly of the giantPleurodeles waltlgenome.</title>
        <authorList>
            <person name="Brown T."/>
            <person name="Elewa A."/>
            <person name="Iarovenko S."/>
            <person name="Subramanian E."/>
            <person name="Araus A.J."/>
            <person name="Petzold A."/>
            <person name="Susuki M."/>
            <person name="Suzuki K.-i.T."/>
            <person name="Hayashi T."/>
            <person name="Toyoda A."/>
            <person name="Oliveira C."/>
            <person name="Osipova E."/>
            <person name="Leigh N.D."/>
            <person name="Simon A."/>
            <person name="Yun M.H."/>
        </authorList>
    </citation>
    <scope>NUCLEOTIDE SEQUENCE</scope>
    <source>
        <strain evidence="2">20211129_DDA</strain>
        <tissue evidence="2">Liver</tissue>
    </source>
</reference>
<keyword evidence="3" id="KW-1185">Reference proteome</keyword>
<organism evidence="2 3">
    <name type="scientific">Pleurodeles waltl</name>
    <name type="common">Iberian ribbed newt</name>
    <dbReference type="NCBI Taxonomy" id="8319"/>
    <lineage>
        <taxon>Eukaryota</taxon>
        <taxon>Metazoa</taxon>
        <taxon>Chordata</taxon>
        <taxon>Craniata</taxon>
        <taxon>Vertebrata</taxon>
        <taxon>Euteleostomi</taxon>
        <taxon>Amphibia</taxon>
        <taxon>Batrachia</taxon>
        <taxon>Caudata</taxon>
        <taxon>Salamandroidea</taxon>
        <taxon>Salamandridae</taxon>
        <taxon>Pleurodelinae</taxon>
        <taxon>Pleurodeles</taxon>
    </lineage>
</organism>
<evidence type="ECO:0000313" key="2">
    <source>
        <dbReference type="EMBL" id="KAJ1147093.1"/>
    </source>
</evidence>
<evidence type="ECO:0000313" key="3">
    <source>
        <dbReference type="Proteomes" id="UP001066276"/>
    </source>
</evidence>
<proteinExistence type="predicted"/>
<protein>
    <submittedName>
        <fullName evidence="2">Uncharacterized protein</fullName>
    </submittedName>
</protein>
<dbReference type="EMBL" id="JANPWB010000010">
    <property type="protein sequence ID" value="KAJ1147093.1"/>
    <property type="molecule type" value="Genomic_DNA"/>
</dbReference>
<name>A0AAV7R8P7_PLEWA</name>
<evidence type="ECO:0000256" key="1">
    <source>
        <dbReference type="SAM" id="MobiDB-lite"/>
    </source>
</evidence>
<dbReference type="AlphaFoldDB" id="A0AAV7R8P7"/>
<sequence>MIAAGGRPPSQGEAPTTGLAYSGLAAPTRGSALPPLPAGMQAVTAMEPQNDHQMVQAHKAARADSSLGHESCAGKGDLPLVKGRVLEGLASQAKPAFPGVSGTLVLIACFCLRKLILLML</sequence>
<accession>A0AAV7R8P7</accession>
<gene>
    <name evidence="2" type="ORF">NDU88_013340</name>
</gene>
<feature type="region of interest" description="Disordered" evidence="1">
    <location>
        <begin position="1"/>
        <end position="23"/>
    </location>
</feature>
<dbReference type="Proteomes" id="UP001066276">
    <property type="component" value="Chromosome 6"/>
</dbReference>
<comment type="caution">
    <text evidence="2">The sequence shown here is derived from an EMBL/GenBank/DDBJ whole genome shotgun (WGS) entry which is preliminary data.</text>
</comment>